<comment type="caution">
    <text evidence="2">The sequence shown here is derived from an EMBL/GenBank/DDBJ whole genome shotgun (WGS) entry which is preliminary data.</text>
</comment>
<feature type="transmembrane region" description="Helical" evidence="1">
    <location>
        <begin position="252"/>
        <end position="268"/>
    </location>
</feature>
<dbReference type="EMBL" id="JAGVSJ010000016">
    <property type="protein sequence ID" value="MBX8632186.1"/>
    <property type="molecule type" value="Genomic_DNA"/>
</dbReference>
<keyword evidence="1" id="KW-0812">Transmembrane</keyword>
<organism evidence="2 3">
    <name type="scientific">Candidatus Sysuiplasma superficiale</name>
    <dbReference type="NCBI Taxonomy" id="2823368"/>
    <lineage>
        <taxon>Archaea</taxon>
        <taxon>Methanobacteriati</taxon>
        <taxon>Thermoplasmatota</taxon>
        <taxon>Thermoplasmata</taxon>
        <taxon>Candidatus Sysuiplasmatales</taxon>
        <taxon>Candidatus Sysuiplasmataceae</taxon>
        <taxon>Candidatus Sysuiplasma</taxon>
    </lineage>
</organism>
<keyword evidence="1" id="KW-1133">Transmembrane helix</keyword>
<feature type="transmembrane region" description="Helical" evidence="1">
    <location>
        <begin position="452"/>
        <end position="472"/>
    </location>
</feature>
<feature type="transmembrane region" description="Helical" evidence="1">
    <location>
        <begin position="322"/>
        <end position="343"/>
    </location>
</feature>
<evidence type="ECO:0000313" key="2">
    <source>
        <dbReference type="EMBL" id="MBX8632186.1"/>
    </source>
</evidence>
<feature type="transmembrane region" description="Helical" evidence="1">
    <location>
        <begin position="118"/>
        <end position="140"/>
    </location>
</feature>
<feature type="transmembrane region" description="Helical" evidence="1">
    <location>
        <begin position="91"/>
        <end position="112"/>
    </location>
</feature>
<sequence>MSEEETILYPPRAAGNLLKRLAYIALSVSFISVSTTLWTDAGYLNIPVLTLVWALLLASGLLLIAATAIKPLRPNRRIDRIFRRKDIVGKILNKFSFVALALFFISTAESLAGTGVHGFVMAVSESALVVVAIALLLVSLSVKSGSRQMENLYLVLLLAGVAFLFAGIVSVLPQFGTDEIAIETYAAYLTLHGIDPYINRNMAGVFSFYHVPFYYLTPVLTGGFVHNLNYPGLSVILMMPAITGWIHSNYVLVFFNLASYPLLFYYYRRKNFTLIFPYAVLILFLNYNWIYYTAGGLTEIIWLFFLAASYVCRNRPLMSGMLYGLSLSSKQTAAAVLPFYLYFIYMEYEGSGRKFMQFILAGVMSFIATNLPFAIMGAGQWFFNIAGVAGQPIIGIGLGPSILSFAGFLPLNRIVFYALPVILTLGLLIIYIGHYSSMKYTLFAFPAIAFTFYYRLLLNYLVYWPFLILLLLPDLMEAVRSLPPAPERAGLSFPRFSPAEMLTERKIGVAAVLFILIGSGMAAGYGYAVAQHNPLRITGIDSYGDPFNIPGEITSMNVTVSYSPSASMEKEIPVYFRILINGAVVSANGMLWSAKNPVIRQGNTTLTIIPDTRIDYVPMRTSFRLIAYYGNLQAVYESAGAYISGIIPIYNPLMLKASYFNTSLPIGWYREGKGAGLKELAYVPGQMELGIKSGGGDTGFQDIKLINKGINMAYLAIEGYSINYSIRISSSGNSTGTHLSASGRLVS</sequence>
<accession>A0A8J7YPX1</accession>
<evidence type="ECO:0000313" key="3">
    <source>
        <dbReference type="Proteomes" id="UP000716004"/>
    </source>
</evidence>
<feature type="transmembrane region" description="Helical" evidence="1">
    <location>
        <begin position="51"/>
        <end position="70"/>
    </location>
</feature>
<reference evidence="2" key="1">
    <citation type="submission" date="2021-04" db="EMBL/GenBank/DDBJ databases">
        <title>Genomic insights into ecological role and evolution of a novel Thermoplasmata order Candidatus Sysuiplasmatales.</title>
        <authorList>
            <person name="Yuan Y."/>
        </authorList>
    </citation>
    <scope>NUCLEOTIDE SEQUENCE</scope>
    <source>
        <strain evidence="2">YP2-bin.285</strain>
    </source>
</reference>
<evidence type="ECO:0000256" key="1">
    <source>
        <dbReference type="SAM" id="Phobius"/>
    </source>
</evidence>
<dbReference type="Proteomes" id="UP000716004">
    <property type="component" value="Unassembled WGS sequence"/>
</dbReference>
<protein>
    <submittedName>
        <fullName evidence="2">Uncharacterized protein</fullName>
    </submittedName>
</protein>
<feature type="non-terminal residue" evidence="2">
    <location>
        <position position="747"/>
    </location>
</feature>
<proteinExistence type="predicted"/>
<feature type="transmembrane region" description="Helical" evidence="1">
    <location>
        <begin position="355"/>
        <end position="375"/>
    </location>
</feature>
<feature type="transmembrane region" description="Helical" evidence="1">
    <location>
        <begin position="152"/>
        <end position="177"/>
    </location>
</feature>
<dbReference type="AlphaFoldDB" id="A0A8J7YPX1"/>
<feature type="transmembrane region" description="Helical" evidence="1">
    <location>
        <begin position="289"/>
        <end position="310"/>
    </location>
</feature>
<name>A0A8J7YPX1_9ARCH</name>
<feature type="transmembrane region" description="Helical" evidence="1">
    <location>
        <begin position="414"/>
        <end position="432"/>
    </location>
</feature>
<gene>
    <name evidence="2" type="ORF">J9259_06690</name>
</gene>
<feature type="transmembrane region" description="Helical" evidence="1">
    <location>
        <begin position="21"/>
        <end position="39"/>
    </location>
</feature>
<feature type="transmembrane region" description="Helical" evidence="1">
    <location>
        <begin position="507"/>
        <end position="528"/>
    </location>
</feature>
<feature type="transmembrane region" description="Helical" evidence="1">
    <location>
        <begin position="381"/>
        <end position="402"/>
    </location>
</feature>
<keyword evidence="1" id="KW-0472">Membrane</keyword>